<keyword evidence="2" id="KW-1185">Reference proteome</keyword>
<proteinExistence type="predicted"/>
<dbReference type="InterPro" id="IPR021475">
    <property type="entry name" value="Pants/Emi1-like"/>
</dbReference>
<comment type="caution">
    <text evidence="1">The sequence shown here is derived from an EMBL/GenBank/DDBJ whole genome shotgun (WGS) entry which is preliminary data.</text>
</comment>
<gene>
    <name evidence="1" type="ORF">GpartN1_g7351.t1</name>
</gene>
<sequence>MQRTTREHSSTSSDLLDQFEKEESSESIWKTSSESCLAYFDQMSFCLSPANQFRYYYTYGLADTCDAQVDDFWRCIRWKLKGTSPPAMSEEKQQRVPNREHLWTFRETPPAVFAFPQPETEWTIPEAEPETNKRTFI</sequence>
<reference evidence="1" key="2">
    <citation type="submission" date="2022-01" db="EMBL/GenBank/DDBJ databases">
        <authorList>
            <person name="Hirooka S."/>
            <person name="Miyagishima S.Y."/>
        </authorList>
    </citation>
    <scope>NUCLEOTIDE SEQUENCE</scope>
    <source>
        <strain evidence="1">NBRC 102759</strain>
    </source>
</reference>
<dbReference type="Proteomes" id="UP001061958">
    <property type="component" value="Unassembled WGS sequence"/>
</dbReference>
<accession>A0A9C7Q3V4</accession>
<dbReference type="EMBL" id="BQMJ01000071">
    <property type="protein sequence ID" value="GJQ15560.1"/>
    <property type="molecule type" value="Genomic_DNA"/>
</dbReference>
<dbReference type="Pfam" id="PF11326">
    <property type="entry name" value="PANTS-like"/>
    <property type="match status" value="1"/>
</dbReference>
<evidence type="ECO:0000313" key="1">
    <source>
        <dbReference type="EMBL" id="GJQ15560.1"/>
    </source>
</evidence>
<reference evidence="1" key="1">
    <citation type="journal article" date="2022" name="Proc. Natl. Acad. Sci. U.S.A.">
        <title>Life cycle and functional genomics of the unicellular red alga Galdieria for elucidating algal and plant evolution and industrial use.</title>
        <authorList>
            <person name="Hirooka S."/>
            <person name="Itabashi T."/>
            <person name="Ichinose T.M."/>
            <person name="Onuma R."/>
            <person name="Fujiwara T."/>
            <person name="Yamashita S."/>
            <person name="Jong L.W."/>
            <person name="Tomita R."/>
            <person name="Iwane A.H."/>
            <person name="Miyagishima S.Y."/>
        </authorList>
    </citation>
    <scope>NUCLEOTIDE SEQUENCE</scope>
    <source>
        <strain evidence="1">NBRC 102759</strain>
    </source>
</reference>
<protein>
    <recommendedName>
        <fullName evidence="3">Early meiotic induction protein 1</fullName>
    </recommendedName>
</protein>
<organism evidence="1 2">
    <name type="scientific">Galdieria partita</name>
    <dbReference type="NCBI Taxonomy" id="83374"/>
    <lineage>
        <taxon>Eukaryota</taxon>
        <taxon>Rhodophyta</taxon>
        <taxon>Bangiophyceae</taxon>
        <taxon>Galdieriales</taxon>
        <taxon>Galdieriaceae</taxon>
        <taxon>Galdieria</taxon>
    </lineage>
</organism>
<name>A0A9C7Q3V4_9RHOD</name>
<evidence type="ECO:0008006" key="3">
    <source>
        <dbReference type="Google" id="ProtNLM"/>
    </source>
</evidence>
<dbReference type="PANTHER" id="PTHR28052">
    <property type="entry name" value="UPF0545 PROTEIN C22ORF39"/>
    <property type="match status" value="1"/>
</dbReference>
<evidence type="ECO:0000313" key="2">
    <source>
        <dbReference type="Proteomes" id="UP001061958"/>
    </source>
</evidence>
<dbReference type="PANTHER" id="PTHR28052:SF1">
    <property type="entry name" value="UPF0545 PROTEIN C22ORF39"/>
    <property type="match status" value="1"/>
</dbReference>
<dbReference type="AlphaFoldDB" id="A0A9C7Q3V4"/>